<proteinExistence type="predicted"/>
<comment type="caution">
    <text evidence="1">The sequence shown here is derived from an EMBL/GenBank/DDBJ whole genome shotgun (WGS) entry which is preliminary data.</text>
</comment>
<organism evidence="1 2">
    <name type="scientific">Citricoccus parietis</name>
    <dbReference type="NCBI Taxonomy" id="592307"/>
    <lineage>
        <taxon>Bacteria</taxon>
        <taxon>Bacillati</taxon>
        <taxon>Actinomycetota</taxon>
        <taxon>Actinomycetes</taxon>
        <taxon>Micrococcales</taxon>
        <taxon>Micrococcaceae</taxon>
        <taxon>Citricoccus</taxon>
    </lineage>
</organism>
<protein>
    <submittedName>
        <fullName evidence="1">Uncharacterized protein</fullName>
    </submittedName>
</protein>
<dbReference type="Proteomes" id="UP001589575">
    <property type="component" value="Unassembled WGS sequence"/>
</dbReference>
<reference evidence="1 2" key="1">
    <citation type="submission" date="2024-09" db="EMBL/GenBank/DDBJ databases">
        <authorList>
            <person name="Sun Q."/>
            <person name="Mori K."/>
        </authorList>
    </citation>
    <scope>NUCLEOTIDE SEQUENCE [LARGE SCALE GENOMIC DNA]</scope>
    <source>
        <strain evidence="1 2">CCM 7609</strain>
    </source>
</reference>
<gene>
    <name evidence="1" type="ORF">ACFFX0_19345</name>
</gene>
<accession>A0ABV5G3K7</accession>
<evidence type="ECO:0000313" key="2">
    <source>
        <dbReference type="Proteomes" id="UP001589575"/>
    </source>
</evidence>
<keyword evidence="2" id="KW-1185">Reference proteome</keyword>
<evidence type="ECO:0000313" key="1">
    <source>
        <dbReference type="EMBL" id="MFB9073234.1"/>
    </source>
</evidence>
<dbReference type="EMBL" id="JBHMFI010000001">
    <property type="protein sequence ID" value="MFB9073234.1"/>
    <property type="molecule type" value="Genomic_DNA"/>
</dbReference>
<sequence>MAHDHPRGRSRGGQYRAGPAVEIPVVPGWRGGLRRASEWTFPCP</sequence>
<name>A0ABV5G3K7_9MICC</name>